<keyword evidence="2" id="KW-1133">Transmembrane helix</keyword>
<evidence type="ECO:0000256" key="2">
    <source>
        <dbReference type="SAM" id="Phobius"/>
    </source>
</evidence>
<name>A0A8H7VHN3_9FUNG</name>
<feature type="coiled-coil region" evidence="1">
    <location>
        <begin position="45"/>
        <end position="72"/>
    </location>
</feature>
<accession>A0A8H7VHN3</accession>
<reference evidence="3 4" key="1">
    <citation type="submission" date="2020-12" db="EMBL/GenBank/DDBJ databases">
        <title>Metabolic potential, ecology and presence of endohyphal bacteria is reflected in genomic diversity of Mucoromycotina.</title>
        <authorList>
            <person name="Muszewska A."/>
            <person name="Okrasinska A."/>
            <person name="Steczkiewicz K."/>
            <person name="Drgas O."/>
            <person name="Orlowska M."/>
            <person name="Perlinska-Lenart U."/>
            <person name="Aleksandrzak-Piekarczyk T."/>
            <person name="Szatraj K."/>
            <person name="Zielenkiewicz U."/>
            <person name="Pilsyk S."/>
            <person name="Malc E."/>
            <person name="Mieczkowski P."/>
            <person name="Kruszewska J.S."/>
            <person name="Biernat P."/>
            <person name="Pawlowska J."/>
        </authorList>
    </citation>
    <scope>NUCLEOTIDE SEQUENCE [LARGE SCALE GENOMIC DNA]</scope>
    <source>
        <strain evidence="3 4">CBS 142.35</strain>
    </source>
</reference>
<evidence type="ECO:0000313" key="4">
    <source>
        <dbReference type="Proteomes" id="UP000646827"/>
    </source>
</evidence>
<keyword evidence="2" id="KW-0812">Transmembrane</keyword>
<keyword evidence="4" id="KW-1185">Reference proteome</keyword>
<dbReference type="AlphaFoldDB" id="A0A8H7VHN3"/>
<dbReference type="EMBL" id="JAEPRB010000063">
    <property type="protein sequence ID" value="KAG2223311.1"/>
    <property type="molecule type" value="Genomic_DNA"/>
</dbReference>
<dbReference type="Proteomes" id="UP000646827">
    <property type="component" value="Unassembled WGS sequence"/>
</dbReference>
<gene>
    <name evidence="3" type="ORF">INT45_008968</name>
</gene>
<protein>
    <submittedName>
        <fullName evidence="3">Uncharacterized protein</fullName>
    </submittedName>
</protein>
<keyword evidence="1" id="KW-0175">Coiled coil</keyword>
<organism evidence="3 4">
    <name type="scientific">Circinella minor</name>
    <dbReference type="NCBI Taxonomy" id="1195481"/>
    <lineage>
        <taxon>Eukaryota</taxon>
        <taxon>Fungi</taxon>
        <taxon>Fungi incertae sedis</taxon>
        <taxon>Mucoromycota</taxon>
        <taxon>Mucoromycotina</taxon>
        <taxon>Mucoromycetes</taxon>
        <taxon>Mucorales</taxon>
        <taxon>Lichtheimiaceae</taxon>
        <taxon>Circinella</taxon>
    </lineage>
</organism>
<dbReference type="OrthoDB" id="2249987at2759"/>
<feature type="transmembrane region" description="Helical" evidence="2">
    <location>
        <begin position="12"/>
        <end position="30"/>
    </location>
</feature>
<proteinExistence type="predicted"/>
<keyword evidence="2" id="KW-0472">Membrane</keyword>
<evidence type="ECO:0000313" key="3">
    <source>
        <dbReference type="EMBL" id="KAG2223311.1"/>
    </source>
</evidence>
<comment type="caution">
    <text evidence="3">The sequence shown here is derived from an EMBL/GenBank/DDBJ whole genome shotgun (WGS) entry which is preliminary data.</text>
</comment>
<evidence type="ECO:0000256" key="1">
    <source>
        <dbReference type="SAM" id="Coils"/>
    </source>
</evidence>
<sequence>MSILPRLKANIIPTLAVITVPFGYFFGIQLRKDSDADKIQAKWQQLSEEERVEQLKKQRAALLEERRILLEKQAKNKE</sequence>